<feature type="compositionally biased region" description="Basic and acidic residues" evidence="1">
    <location>
        <begin position="38"/>
        <end position="57"/>
    </location>
</feature>
<sequence length="165" mass="19671">MSEGFSGLKSVEAKLGDMDVRMSKFEKNQRQLRRRAKKIEEKLTSIESNKNEERNYGEDMDFGWDDRDYGRAESKENSEKAKEDKENKESGEENDVVSVGKTRRMVRKKTMRRVKKRKTKNLKRQRKQRTHGERRRIRGRIRWRKFSVKASGKSESASRRILEDN</sequence>
<feature type="compositionally biased region" description="Basic residues" evidence="1">
    <location>
        <begin position="101"/>
        <end position="140"/>
    </location>
</feature>
<feature type="region of interest" description="Disordered" evidence="1">
    <location>
        <begin position="146"/>
        <end position="165"/>
    </location>
</feature>
<feature type="region of interest" description="Disordered" evidence="1">
    <location>
        <begin position="23"/>
        <end position="140"/>
    </location>
</feature>
<comment type="caution">
    <text evidence="2">The sequence shown here is derived from an EMBL/GenBank/DDBJ whole genome shotgun (WGS) entry which is preliminary data.</text>
</comment>
<protein>
    <submittedName>
        <fullName evidence="2">Uncharacterized protein</fullName>
    </submittedName>
</protein>
<proteinExistence type="predicted"/>
<dbReference type="AlphaFoldDB" id="A0A8X7PHA2"/>
<feature type="compositionally biased region" description="Basic and acidic residues" evidence="1">
    <location>
        <begin position="156"/>
        <end position="165"/>
    </location>
</feature>
<evidence type="ECO:0000256" key="1">
    <source>
        <dbReference type="SAM" id="MobiDB-lite"/>
    </source>
</evidence>
<evidence type="ECO:0000313" key="3">
    <source>
        <dbReference type="Proteomes" id="UP000886595"/>
    </source>
</evidence>
<evidence type="ECO:0000313" key="2">
    <source>
        <dbReference type="EMBL" id="KAG2252424.1"/>
    </source>
</evidence>
<gene>
    <name evidence="2" type="ORF">Bca52824_082560</name>
</gene>
<accession>A0A8X7PHA2</accession>
<reference evidence="2 3" key="1">
    <citation type="submission" date="2020-02" db="EMBL/GenBank/DDBJ databases">
        <authorList>
            <person name="Ma Q."/>
            <person name="Huang Y."/>
            <person name="Song X."/>
            <person name="Pei D."/>
        </authorList>
    </citation>
    <scope>NUCLEOTIDE SEQUENCE [LARGE SCALE GENOMIC DNA]</scope>
    <source>
        <strain evidence="2">Sxm20200214</strain>
        <tissue evidence="2">Leaf</tissue>
    </source>
</reference>
<feature type="compositionally biased region" description="Basic and acidic residues" evidence="1">
    <location>
        <begin position="64"/>
        <end position="91"/>
    </location>
</feature>
<organism evidence="2 3">
    <name type="scientific">Brassica carinata</name>
    <name type="common">Ethiopian mustard</name>
    <name type="synonym">Abyssinian cabbage</name>
    <dbReference type="NCBI Taxonomy" id="52824"/>
    <lineage>
        <taxon>Eukaryota</taxon>
        <taxon>Viridiplantae</taxon>
        <taxon>Streptophyta</taxon>
        <taxon>Embryophyta</taxon>
        <taxon>Tracheophyta</taxon>
        <taxon>Spermatophyta</taxon>
        <taxon>Magnoliopsida</taxon>
        <taxon>eudicotyledons</taxon>
        <taxon>Gunneridae</taxon>
        <taxon>Pentapetalae</taxon>
        <taxon>rosids</taxon>
        <taxon>malvids</taxon>
        <taxon>Brassicales</taxon>
        <taxon>Brassicaceae</taxon>
        <taxon>Brassiceae</taxon>
        <taxon>Brassica</taxon>
    </lineage>
</organism>
<dbReference type="EMBL" id="JAAMPC010000016">
    <property type="protein sequence ID" value="KAG2252424.1"/>
    <property type="molecule type" value="Genomic_DNA"/>
</dbReference>
<dbReference type="Proteomes" id="UP000886595">
    <property type="component" value="Unassembled WGS sequence"/>
</dbReference>
<keyword evidence="3" id="KW-1185">Reference proteome</keyword>
<name>A0A8X7PHA2_BRACI</name>